<dbReference type="InterPro" id="IPR000477">
    <property type="entry name" value="RT_dom"/>
</dbReference>
<dbReference type="Gene3D" id="3.10.10.10">
    <property type="entry name" value="HIV Type 1 Reverse Transcriptase, subunit A, domain 1"/>
    <property type="match status" value="1"/>
</dbReference>
<keyword evidence="8" id="KW-0255">Endonuclease</keyword>
<dbReference type="PROSITE" id="PS50878">
    <property type="entry name" value="RT_POL"/>
    <property type="match status" value="1"/>
</dbReference>
<evidence type="ECO:0000313" key="22">
    <source>
        <dbReference type="EMBL" id="KAE8240876.1"/>
    </source>
</evidence>
<dbReference type="InterPro" id="IPR041577">
    <property type="entry name" value="RT_RNaseH_2"/>
</dbReference>
<dbReference type="InterPro" id="IPR041588">
    <property type="entry name" value="Integrase_H2C2"/>
</dbReference>
<protein>
    <recommendedName>
        <fullName evidence="1">RNA-directed DNA polymerase</fullName>
        <ecNumber evidence="1">2.7.7.49</ecNumber>
    </recommendedName>
</protein>
<evidence type="ECO:0000256" key="3">
    <source>
        <dbReference type="ARBA" id="ARBA00022679"/>
    </source>
</evidence>
<evidence type="ECO:0000256" key="2">
    <source>
        <dbReference type="ARBA" id="ARBA00022670"/>
    </source>
</evidence>
<feature type="domain" description="Integrase catalytic" evidence="21">
    <location>
        <begin position="821"/>
        <end position="981"/>
    </location>
</feature>
<evidence type="ECO:0000256" key="15">
    <source>
        <dbReference type="ARBA" id="ARBA00023125"/>
    </source>
</evidence>
<dbReference type="GO" id="GO:0003964">
    <property type="term" value="F:RNA-directed DNA polymerase activity"/>
    <property type="evidence" value="ECO:0007669"/>
    <property type="project" value="UniProtKB-KW"/>
</dbReference>
<keyword evidence="14" id="KW-0239">DNA-directed DNA polymerase</keyword>
<evidence type="ECO:0000256" key="5">
    <source>
        <dbReference type="ARBA" id="ARBA00022722"/>
    </source>
</evidence>
<comment type="caution">
    <text evidence="22">The sequence shown here is derived from an EMBL/GenBank/DDBJ whole genome shotgun (WGS) entry which is preliminary data.</text>
</comment>
<dbReference type="Pfam" id="PF17917">
    <property type="entry name" value="RT_RNaseH"/>
    <property type="match status" value="1"/>
</dbReference>
<dbReference type="PANTHER" id="PTHR37984:SF5">
    <property type="entry name" value="PROTEIN NYNRIN-LIKE"/>
    <property type="match status" value="1"/>
</dbReference>
<dbReference type="InterPro" id="IPR056924">
    <property type="entry name" value="SH3_Tf2-1"/>
</dbReference>
<keyword evidence="17" id="KW-0511">Multifunctional enzyme</keyword>
<feature type="compositionally biased region" description="Low complexity" evidence="18">
    <location>
        <begin position="1125"/>
        <end position="1140"/>
    </location>
</feature>
<keyword evidence="2" id="KW-0645">Protease</keyword>
<dbReference type="CDD" id="cd01647">
    <property type="entry name" value="RT_LTR"/>
    <property type="match status" value="1"/>
</dbReference>
<dbReference type="InterPro" id="IPR001584">
    <property type="entry name" value="Integrase_cat-core"/>
</dbReference>
<dbReference type="InterPro" id="IPR012337">
    <property type="entry name" value="RNaseH-like_sf"/>
</dbReference>
<dbReference type="InterPro" id="IPR043502">
    <property type="entry name" value="DNA/RNA_pol_sf"/>
</dbReference>
<dbReference type="Pfam" id="PF17919">
    <property type="entry name" value="RT_RNaseH_2"/>
    <property type="match status" value="1"/>
</dbReference>
<keyword evidence="10" id="KW-0460">Magnesium</keyword>
<evidence type="ECO:0000259" key="21">
    <source>
        <dbReference type="PROSITE" id="PS50994"/>
    </source>
</evidence>
<evidence type="ECO:0000256" key="10">
    <source>
        <dbReference type="ARBA" id="ARBA00022842"/>
    </source>
</evidence>
<evidence type="ECO:0000256" key="6">
    <source>
        <dbReference type="ARBA" id="ARBA00022723"/>
    </source>
</evidence>
<name>A0A8X7MLN0_9BASI</name>
<feature type="region of interest" description="Disordered" evidence="18">
    <location>
        <begin position="335"/>
        <end position="354"/>
    </location>
</feature>
<keyword evidence="9" id="KW-0378">Hydrolase</keyword>
<dbReference type="EMBL" id="LWDE02001447">
    <property type="protein sequence ID" value="KAE8240876.1"/>
    <property type="molecule type" value="Genomic_DNA"/>
</dbReference>
<evidence type="ECO:0000259" key="20">
    <source>
        <dbReference type="PROSITE" id="PS50878"/>
    </source>
</evidence>
<keyword evidence="16" id="KW-0233">DNA recombination</keyword>
<dbReference type="Gene3D" id="2.40.70.10">
    <property type="entry name" value="Acid Proteases"/>
    <property type="match status" value="1"/>
</dbReference>
<evidence type="ECO:0000256" key="18">
    <source>
        <dbReference type="SAM" id="MobiDB-lite"/>
    </source>
</evidence>
<dbReference type="InterPro" id="IPR041373">
    <property type="entry name" value="RT_RNaseH"/>
</dbReference>
<evidence type="ECO:0000256" key="4">
    <source>
        <dbReference type="ARBA" id="ARBA00022695"/>
    </source>
</evidence>
<evidence type="ECO:0000256" key="13">
    <source>
        <dbReference type="ARBA" id="ARBA00022918"/>
    </source>
</evidence>
<dbReference type="PROSITE" id="PS50994">
    <property type="entry name" value="INTEGRASE"/>
    <property type="match status" value="1"/>
</dbReference>
<dbReference type="Pfam" id="PF17921">
    <property type="entry name" value="Integrase_H2C2"/>
    <property type="match status" value="1"/>
</dbReference>
<dbReference type="GO" id="GO:0006508">
    <property type="term" value="P:proteolysis"/>
    <property type="evidence" value="ECO:0007669"/>
    <property type="project" value="UniProtKB-KW"/>
</dbReference>
<keyword evidence="3" id="KW-0808">Transferase</keyword>
<feature type="domain" description="Peptidase A2" evidence="19">
    <location>
        <begin position="13"/>
        <end position="97"/>
    </location>
</feature>
<evidence type="ECO:0000256" key="16">
    <source>
        <dbReference type="ARBA" id="ARBA00023172"/>
    </source>
</evidence>
<dbReference type="Pfam" id="PF24626">
    <property type="entry name" value="SH3_Tf2-1"/>
    <property type="match status" value="1"/>
</dbReference>
<evidence type="ECO:0000259" key="19">
    <source>
        <dbReference type="PROSITE" id="PS50175"/>
    </source>
</evidence>
<feature type="domain" description="Reverse transcriptase" evidence="20">
    <location>
        <begin position="362"/>
        <end position="542"/>
    </location>
</feature>
<dbReference type="EC" id="2.7.7.49" evidence="1"/>
<dbReference type="InterPro" id="IPR001995">
    <property type="entry name" value="Peptidase_A2_cat"/>
</dbReference>
<keyword evidence="11" id="KW-0694">RNA-binding</keyword>
<dbReference type="SUPFAM" id="SSF53098">
    <property type="entry name" value="Ribonuclease H-like"/>
    <property type="match status" value="1"/>
</dbReference>
<evidence type="ECO:0000256" key="14">
    <source>
        <dbReference type="ARBA" id="ARBA00022932"/>
    </source>
</evidence>
<evidence type="ECO:0000256" key="8">
    <source>
        <dbReference type="ARBA" id="ARBA00022759"/>
    </source>
</evidence>
<gene>
    <name evidence="22" type="ORF">A4X06_0g7761</name>
</gene>
<dbReference type="GO" id="GO:0003887">
    <property type="term" value="F:DNA-directed DNA polymerase activity"/>
    <property type="evidence" value="ECO:0007669"/>
    <property type="project" value="UniProtKB-KW"/>
</dbReference>
<evidence type="ECO:0000256" key="11">
    <source>
        <dbReference type="ARBA" id="ARBA00022884"/>
    </source>
</evidence>
<dbReference type="Gene3D" id="3.30.70.270">
    <property type="match status" value="2"/>
</dbReference>
<evidence type="ECO:0000256" key="17">
    <source>
        <dbReference type="ARBA" id="ARBA00023268"/>
    </source>
</evidence>
<evidence type="ECO:0000256" key="7">
    <source>
        <dbReference type="ARBA" id="ARBA00022750"/>
    </source>
</evidence>
<reference evidence="22" key="2">
    <citation type="journal article" date="2019" name="IMA Fungus">
        <title>Genome sequencing and comparison of five Tilletia species to identify candidate genes for the detection of regulated species infecting wheat.</title>
        <authorList>
            <person name="Nguyen H.D.T."/>
            <person name="Sultana T."/>
            <person name="Kesanakurti P."/>
            <person name="Hambleton S."/>
        </authorList>
    </citation>
    <scope>NUCLEOTIDE SEQUENCE</scope>
    <source>
        <strain evidence="22">DAOMC 236426</strain>
    </source>
</reference>
<dbReference type="CDD" id="cd00303">
    <property type="entry name" value="retropepsin_like"/>
    <property type="match status" value="1"/>
</dbReference>
<dbReference type="InterPro" id="IPR021109">
    <property type="entry name" value="Peptidase_aspartic_dom_sf"/>
</dbReference>
<dbReference type="GO" id="GO:0046872">
    <property type="term" value="F:metal ion binding"/>
    <property type="evidence" value="ECO:0007669"/>
    <property type="project" value="UniProtKB-KW"/>
</dbReference>
<keyword evidence="7" id="KW-0064">Aspartyl protease</keyword>
<feature type="region of interest" description="Disordered" evidence="18">
    <location>
        <begin position="1106"/>
        <end position="1151"/>
    </location>
</feature>
<keyword evidence="4" id="KW-0548">Nucleotidyltransferase</keyword>
<keyword evidence="15" id="KW-0238">DNA-binding</keyword>
<evidence type="ECO:0000313" key="23">
    <source>
        <dbReference type="Proteomes" id="UP000077684"/>
    </source>
</evidence>
<proteinExistence type="predicted"/>
<reference evidence="22" key="1">
    <citation type="submission" date="2016-04" db="EMBL/GenBank/DDBJ databases">
        <authorList>
            <person name="Nguyen H.D."/>
            <person name="Samba Siva P."/>
            <person name="Cullis J."/>
            <person name="Levesque C.A."/>
            <person name="Hambleton S."/>
        </authorList>
    </citation>
    <scope>NUCLEOTIDE SEQUENCE</scope>
    <source>
        <strain evidence="22">DAOMC 236426</strain>
    </source>
</reference>
<dbReference type="Gene3D" id="1.10.340.70">
    <property type="match status" value="1"/>
</dbReference>
<dbReference type="SUPFAM" id="SSF56672">
    <property type="entry name" value="DNA/RNA polymerases"/>
    <property type="match status" value="2"/>
</dbReference>
<sequence>MHIRINDASGNPLSSLLDTGSSLSIIDRQLLETLGGTVQGQPLPIHGIGSKSSLGWSTMTFFVAVDDAVGQSLCMECTVDFHVLEAFAPGLCLGQDFISTHGIAIHSRRGTAVLEHNGNPLTFPVREHMPGPYARQAELCTTRDIVIPARSHAWVPVDTAPLAPGLDYTAFPRLMSNAAETVRLAGPLAVIDSRTAHVLLTNVGTLSTSLSRRTPVADAVVAQLGEVGVHAAHVFDLPAAMPGEAYHAAGSSLSFSVEVDIDPLDVCESVDGSDLPSPTEEVSVAMVDGVFKVGLDAEGRPHPDIVAVLGRHSAAFALDGRPGRVVGHEMSIDLDDDRNVHPEAPRRASPEKQRAMDATIDQLLEWEVIEPSSSSVSFPVLMVRQGEKWRFCVDYRKLNAHTVADAYPLPTTDAIFNSLAGKRVYSSLDALRGYHQLGVRESDRWKTAFTCHRGLFQYRTVPFGLRNAPAVFQRLMDSLLGDLRWKVAVVYIDDVVVATNTMDEHVHALETLLARAEDVGLRFSQAKCTFGVPSLTLLGRKVSGAGVAVWSGRARAVLDLARPKTLRQLYHAMGLFGYYRSFIPRFATVAAPLTALTRGWRYERCGDRTRLVATDGSPASADRVEIPWGDEQDAAFETLKRAIASPPVLAHPDPARPYVLYVDASKDGFGAVLHQVFEVDDPAPAVSLSAAAIPVQQSSLLPSTVARERWHAWLCRDRHFGPILRALDAGVEEPEWVMQDGLLIRRQDGLLALPEGGVPDILRTVHDQRGHFGFTKTYLAVRRHFWRPALSVAVRAWVKHCPPCVATKLARRTGRLDVEDDASLPFQSISVDLLLGFPRSRAGNDAVLVVLDLFSRMILLEPCAASVTAEGVAAILSDRVLRYGWRPSRLIPDSEARLSGVVMSALATSLGAVLSPSVPHHHQANPVERSIQTVKRVLQTLCLDSRAHWDKRAVPAAELAMNSTPSVSTGVCPFDLVFVAHPDVVHAVFDAQEHEGVGSFVERLTAAGARLEDARASLAEARRAQKARYDAVRAPLPSYAVGDAVFVRLPDRPIPGSQENKLAPQKMGPFRISAVLSDHRVRLELPADLRIGDTFAVSQLDAVPGDEDPYVTHRAGSPVEDADRVAPASPFAPSSRASSPVPRPPRARRTPGVLREYDVSARVHAMSSSLYDALRGPLHRARRLEVDGRTMILTERPVAFLSRLTMPSEQKLVAPELELSCLAWAFGRFLHLLEGADVTVVTDHAPLGAMLTSSAGARYGPVISRCRAQLMPHLAHLRFVHRPGTTHTNADALSRLVVRPETDVLLDAGMC</sequence>
<dbReference type="SUPFAM" id="SSF50630">
    <property type="entry name" value="Acid proteases"/>
    <property type="match status" value="1"/>
</dbReference>
<dbReference type="InterPro" id="IPR050951">
    <property type="entry name" value="Retrovirus_Pol_polyprotein"/>
</dbReference>
<dbReference type="Pfam" id="PF00078">
    <property type="entry name" value="RVT_1"/>
    <property type="match status" value="1"/>
</dbReference>
<evidence type="ECO:0000256" key="9">
    <source>
        <dbReference type="ARBA" id="ARBA00022801"/>
    </source>
</evidence>
<keyword evidence="13" id="KW-0695">RNA-directed DNA polymerase</keyword>
<keyword evidence="6" id="KW-0479">Metal-binding</keyword>
<dbReference type="GO" id="GO:0006310">
    <property type="term" value="P:DNA recombination"/>
    <property type="evidence" value="ECO:0007669"/>
    <property type="project" value="UniProtKB-KW"/>
</dbReference>
<dbReference type="Gene3D" id="3.30.420.10">
    <property type="entry name" value="Ribonuclease H-like superfamily/Ribonuclease H"/>
    <property type="match status" value="1"/>
</dbReference>
<evidence type="ECO:0000256" key="12">
    <source>
        <dbReference type="ARBA" id="ARBA00022908"/>
    </source>
</evidence>
<dbReference type="Proteomes" id="UP000077684">
    <property type="component" value="Unassembled WGS sequence"/>
</dbReference>
<keyword evidence="23" id="KW-1185">Reference proteome</keyword>
<dbReference type="InterPro" id="IPR043128">
    <property type="entry name" value="Rev_trsase/Diguanyl_cyclase"/>
</dbReference>
<dbReference type="GO" id="GO:0003723">
    <property type="term" value="F:RNA binding"/>
    <property type="evidence" value="ECO:0007669"/>
    <property type="project" value="UniProtKB-KW"/>
</dbReference>
<dbReference type="GO" id="GO:0004190">
    <property type="term" value="F:aspartic-type endopeptidase activity"/>
    <property type="evidence" value="ECO:0007669"/>
    <property type="project" value="UniProtKB-KW"/>
</dbReference>
<organism evidence="22 23">
    <name type="scientific">Tilletia controversa</name>
    <name type="common">dwarf bunt fungus</name>
    <dbReference type="NCBI Taxonomy" id="13291"/>
    <lineage>
        <taxon>Eukaryota</taxon>
        <taxon>Fungi</taxon>
        <taxon>Dikarya</taxon>
        <taxon>Basidiomycota</taxon>
        <taxon>Ustilaginomycotina</taxon>
        <taxon>Exobasidiomycetes</taxon>
        <taxon>Tilletiales</taxon>
        <taxon>Tilletiaceae</taxon>
        <taxon>Tilletia</taxon>
    </lineage>
</organism>
<keyword evidence="12" id="KW-0229">DNA integration</keyword>
<dbReference type="InterPro" id="IPR036397">
    <property type="entry name" value="RNaseH_sf"/>
</dbReference>
<accession>A0A8X7MLN0</accession>
<dbReference type="GO" id="GO:0003677">
    <property type="term" value="F:DNA binding"/>
    <property type="evidence" value="ECO:0007669"/>
    <property type="project" value="UniProtKB-KW"/>
</dbReference>
<keyword evidence="5" id="KW-0540">Nuclease</keyword>
<evidence type="ECO:0000256" key="1">
    <source>
        <dbReference type="ARBA" id="ARBA00012493"/>
    </source>
</evidence>
<dbReference type="PANTHER" id="PTHR37984">
    <property type="entry name" value="PROTEIN CBG26694"/>
    <property type="match status" value="1"/>
</dbReference>
<dbReference type="PROSITE" id="PS50175">
    <property type="entry name" value="ASP_PROT_RETROV"/>
    <property type="match status" value="1"/>
</dbReference>
<dbReference type="GO" id="GO:0004519">
    <property type="term" value="F:endonuclease activity"/>
    <property type="evidence" value="ECO:0007669"/>
    <property type="project" value="UniProtKB-KW"/>
</dbReference>
<dbReference type="GO" id="GO:0005634">
    <property type="term" value="C:nucleus"/>
    <property type="evidence" value="ECO:0007669"/>
    <property type="project" value="UniProtKB-ARBA"/>
</dbReference>
<dbReference type="GO" id="GO:0015074">
    <property type="term" value="P:DNA integration"/>
    <property type="evidence" value="ECO:0007669"/>
    <property type="project" value="UniProtKB-KW"/>
</dbReference>